<dbReference type="PRINTS" id="PR00481">
    <property type="entry name" value="LAMNOPPTDASE"/>
</dbReference>
<keyword evidence="2 6" id="KW-0031">Aminopeptidase</keyword>
<organism evidence="6">
    <name type="scientific">Candidatus Berkelbacteria bacterium Gr01-1014_85</name>
    <dbReference type="NCBI Taxonomy" id="2017150"/>
    <lineage>
        <taxon>Bacteria</taxon>
        <taxon>Candidatus Berkelbacteria</taxon>
    </lineage>
</organism>
<evidence type="ECO:0000313" key="6">
    <source>
        <dbReference type="EMBL" id="TSC66608.1"/>
    </source>
</evidence>
<comment type="similarity">
    <text evidence="1">Belongs to the peptidase M17 family.</text>
</comment>
<proteinExistence type="inferred from homology"/>
<dbReference type="Gene3D" id="3.40.220.10">
    <property type="entry name" value="Leucine Aminopeptidase, subunit E, domain 1"/>
    <property type="match status" value="1"/>
</dbReference>
<dbReference type="Proteomes" id="UP000316253">
    <property type="component" value="Unassembled WGS sequence"/>
</dbReference>
<comment type="caution">
    <text evidence="6">The sequence shown here is derived from an EMBL/GenBank/DDBJ whole genome shotgun (WGS) entry which is preliminary data.</text>
</comment>
<feature type="domain" description="Cytosol aminopeptidase" evidence="5">
    <location>
        <begin position="203"/>
        <end position="511"/>
    </location>
</feature>
<dbReference type="GO" id="GO:0070006">
    <property type="term" value="F:metalloaminopeptidase activity"/>
    <property type="evidence" value="ECO:0007669"/>
    <property type="project" value="InterPro"/>
</dbReference>
<dbReference type="AlphaFoldDB" id="A0A554JE98"/>
<dbReference type="Gene3D" id="3.40.630.10">
    <property type="entry name" value="Zn peptidases"/>
    <property type="match status" value="1"/>
</dbReference>
<evidence type="ECO:0000256" key="4">
    <source>
        <dbReference type="ARBA" id="ARBA00022801"/>
    </source>
</evidence>
<evidence type="ECO:0000256" key="3">
    <source>
        <dbReference type="ARBA" id="ARBA00022670"/>
    </source>
</evidence>
<dbReference type="PANTHER" id="PTHR11963:SF23">
    <property type="entry name" value="CYTOSOL AMINOPEPTIDASE"/>
    <property type="match status" value="1"/>
</dbReference>
<reference evidence="6" key="1">
    <citation type="submission" date="2017-08" db="EMBL/GenBank/DDBJ databases">
        <title>Mechanisms for carbon and nitrogen cycling indicate functional differentiation within the Candidate Phyla Radiation.</title>
        <authorList>
            <person name="Danczak R.E."/>
            <person name="Johnston M.D."/>
            <person name="Kenah C."/>
            <person name="Slattery M."/>
            <person name="Wrighton K.C."/>
            <person name="Wilkins M.J."/>
        </authorList>
    </citation>
    <scope>NUCLEOTIDE SEQUENCE [LARGE SCALE GENOMIC DNA]</scope>
    <source>
        <strain evidence="6">Gr01-1014_85</strain>
    </source>
</reference>
<evidence type="ECO:0000256" key="2">
    <source>
        <dbReference type="ARBA" id="ARBA00022438"/>
    </source>
</evidence>
<dbReference type="PANTHER" id="PTHR11963">
    <property type="entry name" value="LEUCINE AMINOPEPTIDASE-RELATED"/>
    <property type="match status" value="1"/>
</dbReference>
<dbReference type="GO" id="GO:0030145">
    <property type="term" value="F:manganese ion binding"/>
    <property type="evidence" value="ECO:0007669"/>
    <property type="project" value="InterPro"/>
</dbReference>
<dbReference type="InterPro" id="IPR043472">
    <property type="entry name" value="Macro_dom-like"/>
</dbReference>
<sequence>MELQARQLTLNHLDDPVTIALKYPEAQSIIAELCQIEGQRLATKFKELKPGQAVAYSPRQLTTLELVIADLGTLQPSQDQSKLSPLWQLNSKLETELQAVLKQAFELAQNSKQYAAKNEQNQLTVLLGSQGLTAQELTKLAEQVSLSALLSEYRFDKYLSRDNRPTRINRLTLGLINGEATQLMALRRGIAQAEAVANAVLNARDIVNESPDILTPSALAKVSQEIAALSPQIKLKQFTATEMHEAGYPALAAISAGSDQAAHFIHLHYRPVERPSQGLTSLGLVGKGVTYDVGGLGLKPWQGQLGMKADMAGAAAVLGLFQVLAEYEAIGQPLAIEVHAVILATENLISGRAYKADQLLRTRSGKTIEIIHTDAEGRLLLADGIDYLSRQSVDYLVDIATLTGAAIKALGPSYAGLMTTDATLAEKFLAAAADSGEAVWPLPQPKEYQKLLKGKVADLANINSGSYTPDAIYGGLFVQEFRGDKPLAHLDIAGPAWDNQTGATGYGVQLLLSWLKSYL</sequence>
<dbReference type="EMBL" id="VMFD01000001">
    <property type="protein sequence ID" value="TSC66608.1"/>
    <property type="molecule type" value="Genomic_DNA"/>
</dbReference>
<evidence type="ECO:0000259" key="5">
    <source>
        <dbReference type="Pfam" id="PF00883"/>
    </source>
</evidence>
<dbReference type="SUPFAM" id="SSF52949">
    <property type="entry name" value="Macro domain-like"/>
    <property type="match status" value="1"/>
</dbReference>
<dbReference type="GO" id="GO:0005737">
    <property type="term" value="C:cytoplasm"/>
    <property type="evidence" value="ECO:0007669"/>
    <property type="project" value="InterPro"/>
</dbReference>
<dbReference type="InterPro" id="IPR011356">
    <property type="entry name" value="Leucine_aapep/pepB"/>
</dbReference>
<keyword evidence="3" id="KW-0645">Protease</keyword>
<dbReference type="GO" id="GO:0006508">
    <property type="term" value="P:proteolysis"/>
    <property type="evidence" value="ECO:0007669"/>
    <property type="project" value="UniProtKB-KW"/>
</dbReference>
<dbReference type="InterPro" id="IPR000819">
    <property type="entry name" value="Peptidase_M17_C"/>
</dbReference>
<evidence type="ECO:0000256" key="1">
    <source>
        <dbReference type="ARBA" id="ARBA00009528"/>
    </source>
</evidence>
<dbReference type="Pfam" id="PF00883">
    <property type="entry name" value="Peptidase_M17"/>
    <property type="match status" value="1"/>
</dbReference>
<dbReference type="SUPFAM" id="SSF53187">
    <property type="entry name" value="Zn-dependent exopeptidases"/>
    <property type="match status" value="1"/>
</dbReference>
<accession>A0A554JE98</accession>
<protein>
    <submittedName>
        <fullName evidence="6">Leucyl aminopeptidase</fullName>
    </submittedName>
</protein>
<keyword evidence="4" id="KW-0378">Hydrolase</keyword>
<dbReference type="CDD" id="cd00433">
    <property type="entry name" value="Peptidase_M17"/>
    <property type="match status" value="1"/>
</dbReference>
<name>A0A554JE98_9BACT</name>
<gene>
    <name evidence="6" type="ORF">CEO22_14</name>
</gene>